<dbReference type="PANTHER" id="PTHR10993:SF7">
    <property type="entry name" value="LIPOYLTRANSFERASE 2, MITOCHONDRIAL-RELATED"/>
    <property type="match status" value="1"/>
</dbReference>
<dbReference type="InterPro" id="IPR000544">
    <property type="entry name" value="Octanoyltransferase"/>
</dbReference>
<evidence type="ECO:0000256" key="6">
    <source>
        <dbReference type="PIRNR" id="PIRNR016262"/>
    </source>
</evidence>
<dbReference type="GO" id="GO:0033819">
    <property type="term" value="F:lipoyl(octanoyl) transferase activity"/>
    <property type="evidence" value="ECO:0007669"/>
    <property type="project" value="UniProtKB-EC"/>
</dbReference>
<feature type="active site" description="Acyl-thioester intermediate" evidence="5 7">
    <location>
        <position position="176"/>
    </location>
</feature>
<evidence type="ECO:0000256" key="8">
    <source>
        <dbReference type="PIRSR" id="PIRSR016262-2"/>
    </source>
</evidence>
<evidence type="ECO:0000256" key="2">
    <source>
        <dbReference type="ARBA" id="ARBA00022679"/>
    </source>
</evidence>
<dbReference type="EC" id="2.3.1.181" evidence="5 6"/>
<dbReference type="HAMAP" id="MF_00013">
    <property type="entry name" value="LipB"/>
    <property type="match status" value="1"/>
</dbReference>
<gene>
    <name evidence="5 11" type="primary">lipB</name>
    <name evidence="11" type="ORF">ENP34_09025</name>
</gene>
<evidence type="ECO:0000259" key="10">
    <source>
        <dbReference type="PROSITE" id="PS51733"/>
    </source>
</evidence>
<dbReference type="SUPFAM" id="SSF55681">
    <property type="entry name" value="Class II aaRS and biotin synthetases"/>
    <property type="match status" value="1"/>
</dbReference>
<dbReference type="NCBIfam" id="TIGR00214">
    <property type="entry name" value="lipB"/>
    <property type="match status" value="1"/>
</dbReference>
<comment type="pathway">
    <text evidence="1 5 6">Protein modification; protein lipoylation via endogenous pathway; protein N(6)-(lipoyl)lysine from octanoyl-[acyl-carrier-protein]: step 1/2.</text>
</comment>
<dbReference type="PROSITE" id="PS01313">
    <property type="entry name" value="LIPB"/>
    <property type="match status" value="1"/>
</dbReference>
<dbReference type="CDD" id="cd16444">
    <property type="entry name" value="LipB"/>
    <property type="match status" value="1"/>
</dbReference>
<feature type="site" description="Lowers pKa of active site Cys" evidence="5 9">
    <location>
        <position position="142"/>
    </location>
</feature>
<dbReference type="Pfam" id="PF21948">
    <property type="entry name" value="LplA-B_cat"/>
    <property type="match status" value="1"/>
</dbReference>
<keyword evidence="3 5" id="KW-0012">Acyltransferase</keyword>
<dbReference type="InterPro" id="IPR045864">
    <property type="entry name" value="aa-tRNA-synth_II/BPL/LPL"/>
</dbReference>
<feature type="domain" description="BPL/LPL catalytic" evidence="10">
    <location>
        <begin position="33"/>
        <end position="215"/>
    </location>
</feature>
<feature type="binding site" evidence="5 8">
    <location>
        <begin position="145"/>
        <end position="147"/>
    </location>
    <ligand>
        <name>substrate</name>
    </ligand>
</feature>
<dbReference type="UniPathway" id="UPA00538">
    <property type="reaction ID" value="UER00592"/>
</dbReference>
<organism evidence="11">
    <name type="scientific">Thermorudis peleae</name>
    <dbReference type="NCBI Taxonomy" id="1382356"/>
    <lineage>
        <taxon>Bacteria</taxon>
        <taxon>Pseudomonadati</taxon>
        <taxon>Thermomicrobiota</taxon>
        <taxon>Thermomicrobia</taxon>
        <taxon>Thermomicrobia incertae sedis</taxon>
        <taxon>Thermorudis</taxon>
    </lineage>
</organism>
<dbReference type="PANTHER" id="PTHR10993">
    <property type="entry name" value="OCTANOYLTRANSFERASE"/>
    <property type="match status" value="1"/>
</dbReference>
<name>A0A831X0R7_9BACT</name>
<comment type="subcellular location">
    <subcellularLocation>
        <location evidence="5">Cytoplasm</location>
    </subcellularLocation>
</comment>
<comment type="similarity">
    <text evidence="5 6">Belongs to the LipB family.</text>
</comment>
<evidence type="ECO:0000313" key="11">
    <source>
        <dbReference type="EMBL" id="HEG91569.1"/>
    </source>
</evidence>
<proteinExistence type="inferred from homology"/>
<evidence type="ECO:0000256" key="3">
    <source>
        <dbReference type="ARBA" id="ARBA00023315"/>
    </source>
</evidence>
<feature type="binding site" evidence="5 8">
    <location>
        <begin position="158"/>
        <end position="160"/>
    </location>
    <ligand>
        <name>substrate</name>
    </ligand>
</feature>
<keyword evidence="5" id="KW-0963">Cytoplasm</keyword>
<dbReference type="PIRSF" id="PIRSF016262">
    <property type="entry name" value="LPLase"/>
    <property type="match status" value="1"/>
</dbReference>
<dbReference type="GO" id="GO:0005737">
    <property type="term" value="C:cytoplasm"/>
    <property type="evidence" value="ECO:0007669"/>
    <property type="project" value="UniProtKB-SubCell"/>
</dbReference>
<evidence type="ECO:0000256" key="1">
    <source>
        <dbReference type="ARBA" id="ARBA00004821"/>
    </source>
</evidence>
<evidence type="ECO:0000256" key="4">
    <source>
        <dbReference type="ARBA" id="ARBA00024732"/>
    </source>
</evidence>
<dbReference type="InterPro" id="IPR004143">
    <property type="entry name" value="BPL_LPL_catalytic"/>
</dbReference>
<feature type="binding site" evidence="5 8">
    <location>
        <begin position="78"/>
        <end position="85"/>
    </location>
    <ligand>
        <name>substrate</name>
    </ligand>
</feature>
<dbReference type="NCBIfam" id="NF010925">
    <property type="entry name" value="PRK14345.1"/>
    <property type="match status" value="1"/>
</dbReference>
<comment type="function">
    <text evidence="4 5 6">Catalyzes the transfer of endogenously produced octanoic acid from octanoyl-acyl-carrier-protein onto the lipoyl domains of lipoate-dependent enzymes. Lipoyl-ACP can also act as a substrate although octanoyl-ACP is likely to be the physiological substrate.</text>
</comment>
<keyword evidence="2 5" id="KW-0808">Transferase</keyword>
<evidence type="ECO:0000256" key="9">
    <source>
        <dbReference type="PIRSR" id="PIRSR016262-3"/>
    </source>
</evidence>
<dbReference type="AlphaFoldDB" id="A0A831X0R7"/>
<reference evidence="11" key="1">
    <citation type="journal article" date="2020" name="mSystems">
        <title>Genome- and Community-Level Interaction Insights into Carbon Utilization and Element Cycling Functions of Hydrothermarchaeota in Hydrothermal Sediment.</title>
        <authorList>
            <person name="Zhou Z."/>
            <person name="Liu Y."/>
            <person name="Xu W."/>
            <person name="Pan J."/>
            <person name="Luo Z.H."/>
            <person name="Li M."/>
        </authorList>
    </citation>
    <scope>NUCLEOTIDE SEQUENCE [LARGE SCALE GENOMIC DNA]</scope>
    <source>
        <strain evidence="11">SpSt-210</strain>
    </source>
</reference>
<accession>A0A831X0R7</accession>
<protein>
    <recommendedName>
        <fullName evidence="5 6">Octanoyltransferase</fullName>
        <ecNumber evidence="5 6">2.3.1.181</ecNumber>
    </recommendedName>
    <alternativeName>
        <fullName evidence="5">Lipoate-protein ligase B</fullName>
    </alternativeName>
    <alternativeName>
        <fullName evidence="5">Lipoyl/octanoyl transferase</fullName>
    </alternativeName>
    <alternativeName>
        <fullName evidence="5">Octanoyl-[acyl-carrier-protein]-protein N-octanoyltransferase</fullName>
    </alternativeName>
</protein>
<dbReference type="InterPro" id="IPR020605">
    <property type="entry name" value="Octanoyltransferase_CS"/>
</dbReference>
<dbReference type="GO" id="GO:0009249">
    <property type="term" value="P:protein lipoylation"/>
    <property type="evidence" value="ECO:0007669"/>
    <property type="project" value="InterPro"/>
</dbReference>
<dbReference type="EMBL" id="DSIY01000210">
    <property type="protein sequence ID" value="HEG91569.1"/>
    <property type="molecule type" value="Genomic_DNA"/>
</dbReference>
<comment type="miscellaneous">
    <text evidence="5">In the reaction, the free carboxyl group of octanoic acid is attached via an amide linkage to the epsilon-amino group of a specific lysine residue of lipoyl domains of lipoate-dependent enzymes.</text>
</comment>
<dbReference type="Gene3D" id="3.30.930.10">
    <property type="entry name" value="Bira Bifunctional Protein, Domain 2"/>
    <property type="match status" value="1"/>
</dbReference>
<evidence type="ECO:0000256" key="5">
    <source>
        <dbReference type="HAMAP-Rule" id="MF_00013"/>
    </source>
</evidence>
<sequence>MPAAAIHAVRLGRIDYLECWQLQRALASARRLQQIPDLLLLLEHPPTYTVGRGGKRSNLLIDDAMLQVLGARFYAVDRGGDITFHGPGQLVAYVVLDLGREQRSVRRFVERLERAVIDALAHFGVEAMIDPARPGVWVGRDKIAAIGIAVSRGVTYHGFALNVDPDLRYFEYMIPCGIPDRGVTSLAKLLGAPVSLAEVEAEVVQSFSRAFGRKVVEGLTVADLTSLVREFTAPGHAGFTPAQAPAGRRSTGTAR</sequence>
<comment type="catalytic activity">
    <reaction evidence="5 6">
        <text>octanoyl-[ACP] + L-lysyl-[protein] = N(6)-octanoyl-L-lysyl-[protein] + holo-[ACP] + H(+)</text>
        <dbReference type="Rhea" id="RHEA:17665"/>
        <dbReference type="Rhea" id="RHEA-COMP:9636"/>
        <dbReference type="Rhea" id="RHEA-COMP:9685"/>
        <dbReference type="Rhea" id="RHEA-COMP:9752"/>
        <dbReference type="Rhea" id="RHEA-COMP:9928"/>
        <dbReference type="ChEBI" id="CHEBI:15378"/>
        <dbReference type="ChEBI" id="CHEBI:29969"/>
        <dbReference type="ChEBI" id="CHEBI:64479"/>
        <dbReference type="ChEBI" id="CHEBI:78463"/>
        <dbReference type="ChEBI" id="CHEBI:78809"/>
        <dbReference type="EC" id="2.3.1.181"/>
    </reaction>
</comment>
<dbReference type="PROSITE" id="PS51733">
    <property type="entry name" value="BPL_LPL_CATALYTIC"/>
    <property type="match status" value="1"/>
</dbReference>
<evidence type="ECO:0000256" key="7">
    <source>
        <dbReference type="PIRSR" id="PIRSR016262-1"/>
    </source>
</evidence>
<comment type="caution">
    <text evidence="11">The sequence shown here is derived from an EMBL/GenBank/DDBJ whole genome shotgun (WGS) entry which is preliminary data.</text>
</comment>